<accession>A0ACC2T669</accession>
<name>A0ACC2T669_9FUNG</name>
<sequence>MTWDDSLRVPCVQILVSVRNDNLDTPESQSTGPESNPEQNSSQNASSKEYESNSPLPIGKVVTNLPGFKPLTTLQGFANKLLVRDARSFSKVLILDTGGLLGEMHEFPNESFLNSPKAQEVILNLKGHLMPESPNRNI</sequence>
<gene>
    <name evidence="1" type="ORF">DSO57_1011323</name>
</gene>
<proteinExistence type="predicted"/>
<evidence type="ECO:0000313" key="1">
    <source>
        <dbReference type="EMBL" id="KAJ9070164.1"/>
    </source>
</evidence>
<organism evidence="1 2">
    <name type="scientific">Entomophthora muscae</name>
    <dbReference type="NCBI Taxonomy" id="34485"/>
    <lineage>
        <taxon>Eukaryota</taxon>
        <taxon>Fungi</taxon>
        <taxon>Fungi incertae sedis</taxon>
        <taxon>Zoopagomycota</taxon>
        <taxon>Entomophthoromycotina</taxon>
        <taxon>Entomophthoromycetes</taxon>
        <taxon>Entomophthorales</taxon>
        <taxon>Entomophthoraceae</taxon>
        <taxon>Entomophthora</taxon>
    </lineage>
</organism>
<protein>
    <submittedName>
        <fullName evidence="1">Uncharacterized protein</fullName>
    </submittedName>
</protein>
<comment type="caution">
    <text evidence="1">The sequence shown here is derived from an EMBL/GenBank/DDBJ whole genome shotgun (WGS) entry which is preliminary data.</text>
</comment>
<evidence type="ECO:0000313" key="2">
    <source>
        <dbReference type="Proteomes" id="UP001165960"/>
    </source>
</evidence>
<dbReference type="Proteomes" id="UP001165960">
    <property type="component" value="Unassembled WGS sequence"/>
</dbReference>
<keyword evidence="2" id="KW-1185">Reference proteome</keyword>
<dbReference type="EMBL" id="QTSX02003589">
    <property type="protein sequence ID" value="KAJ9070164.1"/>
    <property type="molecule type" value="Genomic_DNA"/>
</dbReference>
<reference evidence="1" key="1">
    <citation type="submission" date="2022-04" db="EMBL/GenBank/DDBJ databases">
        <title>Genome of the entomopathogenic fungus Entomophthora muscae.</title>
        <authorList>
            <person name="Elya C."/>
            <person name="Lovett B.R."/>
            <person name="Lee E."/>
            <person name="Macias A.M."/>
            <person name="Hajek A.E."/>
            <person name="De Bivort B.L."/>
            <person name="Kasson M.T."/>
            <person name="De Fine Licht H.H."/>
            <person name="Stajich J.E."/>
        </authorList>
    </citation>
    <scope>NUCLEOTIDE SEQUENCE</scope>
    <source>
        <strain evidence="1">Berkeley</strain>
    </source>
</reference>